<gene>
    <name evidence="1" type="ORF">ABS642_21535</name>
</gene>
<dbReference type="EMBL" id="CP158357">
    <property type="protein sequence ID" value="XBX78455.1"/>
    <property type="molecule type" value="Genomic_DNA"/>
</dbReference>
<dbReference type="AlphaFoldDB" id="A0AAU7VXA9"/>
<reference evidence="1" key="1">
    <citation type="submission" date="2024-06" db="EMBL/GenBank/DDBJ databases">
        <title>Draft genome sequence of Microbacterium sp. strain A8/3-1, isolated from Oxytropis tragacanthoides Fisch. ex DC. Root nodules in the Altai region of Russia.</title>
        <authorList>
            <person name="Sazanova A."/>
            <person name="Guro P."/>
            <person name="Kuznetsova I."/>
            <person name="Belimov A."/>
            <person name="Safronova V."/>
        </authorList>
    </citation>
    <scope>NUCLEOTIDE SEQUENCE</scope>
    <source>
        <strain evidence="1">A8/3-1</strain>
    </source>
</reference>
<name>A0AAU7VXA9_9MICO</name>
<evidence type="ECO:0000313" key="1">
    <source>
        <dbReference type="EMBL" id="XBX78455.1"/>
    </source>
</evidence>
<dbReference type="RefSeq" id="WP_350351723.1">
    <property type="nucleotide sequence ID" value="NZ_CP158357.1"/>
</dbReference>
<accession>A0AAU7VXA9</accession>
<sequence>MSDARGPEAEQFFQLMALHKYFLNADFLRDVFMRQIKDSGPPVDASFAKSLNTMTAMSLWYATVFVVIEGWQELKLADAKVDACLTDENHVNHLRLFRNQMFHYQEAYDNPKLIKFLGENDSDAETVTRWIRTTHAALGEAIEAAIQANLDGQRRPDTRVENTNQ</sequence>
<organism evidence="1">
    <name type="scientific">Microbacterium sp. A8/3-1</name>
    <dbReference type="NCBI Taxonomy" id="3160749"/>
    <lineage>
        <taxon>Bacteria</taxon>
        <taxon>Bacillati</taxon>
        <taxon>Actinomycetota</taxon>
        <taxon>Actinomycetes</taxon>
        <taxon>Micrococcales</taxon>
        <taxon>Microbacteriaceae</taxon>
        <taxon>Microbacterium</taxon>
    </lineage>
</organism>
<proteinExistence type="predicted"/>
<protein>
    <recommendedName>
        <fullName evidence="2">RiboL-PSP-HEPN domain-containing protein</fullName>
    </recommendedName>
</protein>
<evidence type="ECO:0008006" key="2">
    <source>
        <dbReference type="Google" id="ProtNLM"/>
    </source>
</evidence>